<reference evidence="2 3" key="1">
    <citation type="submission" date="2024-06" db="EMBL/GenBank/DDBJ databases">
        <title>The draft genome of Grus japonensis, version 3.</title>
        <authorList>
            <person name="Nabeshima K."/>
            <person name="Suzuki S."/>
            <person name="Onuma M."/>
        </authorList>
    </citation>
    <scope>NUCLEOTIDE SEQUENCE [LARGE SCALE GENOMIC DNA]</scope>
    <source>
        <strain evidence="2 3">451A</strain>
    </source>
</reference>
<keyword evidence="3" id="KW-1185">Reference proteome</keyword>
<comment type="caution">
    <text evidence="2">The sequence shown here is derived from an EMBL/GenBank/DDBJ whole genome shotgun (WGS) entry which is preliminary data.</text>
</comment>
<feature type="compositionally biased region" description="Polar residues" evidence="1">
    <location>
        <begin position="51"/>
        <end position="62"/>
    </location>
</feature>
<name>A0ABC9VPL1_GRUJA</name>
<organism evidence="2 3">
    <name type="scientific">Grus japonensis</name>
    <name type="common">Japanese crane</name>
    <name type="synonym">Red-crowned crane</name>
    <dbReference type="NCBI Taxonomy" id="30415"/>
    <lineage>
        <taxon>Eukaryota</taxon>
        <taxon>Metazoa</taxon>
        <taxon>Chordata</taxon>
        <taxon>Craniata</taxon>
        <taxon>Vertebrata</taxon>
        <taxon>Euteleostomi</taxon>
        <taxon>Archelosauria</taxon>
        <taxon>Archosauria</taxon>
        <taxon>Dinosauria</taxon>
        <taxon>Saurischia</taxon>
        <taxon>Theropoda</taxon>
        <taxon>Coelurosauria</taxon>
        <taxon>Aves</taxon>
        <taxon>Neognathae</taxon>
        <taxon>Neoaves</taxon>
        <taxon>Gruiformes</taxon>
        <taxon>Gruidae</taxon>
        <taxon>Grus</taxon>
    </lineage>
</organism>
<dbReference type="EMBL" id="BAAFJT010000001">
    <property type="protein sequence ID" value="GAB0175349.1"/>
    <property type="molecule type" value="Genomic_DNA"/>
</dbReference>
<sequence>MPTEERQRRRAERRKKVAVRPRHGRPKNVTPSGRGKGTGERKAFPRRASSQRRSTPGGTSATGDALSREG</sequence>
<evidence type="ECO:0000256" key="1">
    <source>
        <dbReference type="SAM" id="MobiDB-lite"/>
    </source>
</evidence>
<evidence type="ECO:0000313" key="3">
    <source>
        <dbReference type="Proteomes" id="UP001623348"/>
    </source>
</evidence>
<dbReference type="Proteomes" id="UP001623348">
    <property type="component" value="Unassembled WGS sequence"/>
</dbReference>
<protein>
    <submittedName>
        <fullName evidence="2">Uncharacterized protein</fullName>
    </submittedName>
</protein>
<feature type="compositionally biased region" description="Basic residues" evidence="1">
    <location>
        <begin position="8"/>
        <end position="26"/>
    </location>
</feature>
<gene>
    <name evidence="2" type="ORF">GRJ2_000000100</name>
</gene>
<proteinExistence type="predicted"/>
<evidence type="ECO:0000313" key="2">
    <source>
        <dbReference type="EMBL" id="GAB0175349.1"/>
    </source>
</evidence>
<feature type="region of interest" description="Disordered" evidence="1">
    <location>
        <begin position="1"/>
        <end position="70"/>
    </location>
</feature>
<dbReference type="AlphaFoldDB" id="A0ABC9VPL1"/>
<accession>A0ABC9VPL1</accession>